<evidence type="ECO:0000313" key="2">
    <source>
        <dbReference type="EMBL" id="GMA26672.1"/>
    </source>
</evidence>
<reference evidence="1" key="3">
    <citation type="submission" date="2023-02" db="EMBL/GenBank/DDBJ databases">
        <authorList>
            <person name="Sun Q."/>
            <person name="Mori K."/>
        </authorList>
    </citation>
    <scope>NUCLEOTIDE SEQUENCE</scope>
    <source>
        <strain evidence="1">NBRC 106348</strain>
    </source>
</reference>
<dbReference type="EMBL" id="BSUK01000001">
    <property type="protein sequence ID" value="GMA26672.1"/>
    <property type="molecule type" value="Genomic_DNA"/>
</dbReference>
<evidence type="ECO:0000313" key="1">
    <source>
        <dbReference type="EMBL" id="GMA22267.1"/>
    </source>
</evidence>
<evidence type="ECO:0000313" key="4">
    <source>
        <dbReference type="Proteomes" id="UP001157091"/>
    </source>
</evidence>
<protein>
    <submittedName>
        <fullName evidence="1">Uncharacterized protein</fullName>
    </submittedName>
</protein>
<dbReference type="Proteomes" id="UP001157091">
    <property type="component" value="Unassembled WGS sequence"/>
</dbReference>
<gene>
    <name evidence="1" type="ORF">GCM10025864_00260</name>
    <name evidence="2" type="ORF">GCM10025864_44310</name>
    <name evidence="3" type="ORF">GCM10025864_44930</name>
</gene>
<sequence>MPNLPSNSHADRAGDRLDRAYTADPDHARYLLAEAQTEASLAVAHELRTANMLAALATTFADGSASFPGETDTLRADILSRLGYDAAWYGTLEAHA</sequence>
<evidence type="ECO:0000313" key="3">
    <source>
        <dbReference type="EMBL" id="GMA26734.1"/>
    </source>
</evidence>
<dbReference type="EMBL" id="BSUK01000001">
    <property type="protein sequence ID" value="GMA22267.1"/>
    <property type="molecule type" value="Genomic_DNA"/>
</dbReference>
<dbReference type="EMBL" id="BSUK01000001">
    <property type="protein sequence ID" value="GMA26734.1"/>
    <property type="molecule type" value="Genomic_DNA"/>
</dbReference>
<comment type="caution">
    <text evidence="1">The sequence shown here is derived from an EMBL/GenBank/DDBJ whole genome shotgun (WGS) entry which is preliminary data.</text>
</comment>
<accession>A0ABQ6HVU3</accession>
<reference evidence="4" key="2">
    <citation type="journal article" date="2019" name="Int. J. Syst. Evol. Microbiol.">
        <title>The Global Catalogue of Microorganisms (GCM) 10K type strain sequencing project: providing services to taxonomists for standard genome sequencing and annotation.</title>
        <authorList>
            <consortium name="The Broad Institute Genomics Platform"/>
            <consortium name="The Broad Institute Genome Sequencing Center for Infectious Disease"/>
            <person name="Wu L."/>
            <person name="Ma J."/>
        </authorList>
    </citation>
    <scope>NUCLEOTIDE SEQUENCE [LARGE SCALE GENOMIC DNA]</scope>
    <source>
        <strain evidence="4">NBRC 106348</strain>
    </source>
</reference>
<organism evidence="1 4">
    <name type="scientific">Luteimicrobium album</name>
    <dbReference type="NCBI Taxonomy" id="1054550"/>
    <lineage>
        <taxon>Bacteria</taxon>
        <taxon>Bacillati</taxon>
        <taxon>Actinomycetota</taxon>
        <taxon>Actinomycetes</taxon>
        <taxon>Micrococcales</taxon>
        <taxon>Luteimicrobium</taxon>
    </lineage>
</organism>
<reference evidence="1" key="1">
    <citation type="journal article" date="2014" name="Int. J. Syst. Evol. Microbiol.">
        <title>Complete genome of a new Firmicutes species belonging to the dominant human colonic microbiota ('Ruminococcus bicirculans') reveals two chromosomes and a selective capacity to utilize plant glucans.</title>
        <authorList>
            <consortium name="NISC Comparative Sequencing Program"/>
            <person name="Wegmann U."/>
            <person name="Louis P."/>
            <person name="Goesmann A."/>
            <person name="Henrissat B."/>
            <person name="Duncan S.H."/>
            <person name="Flint H.J."/>
        </authorList>
    </citation>
    <scope>NUCLEOTIDE SEQUENCE</scope>
    <source>
        <strain evidence="1">NBRC 106348</strain>
    </source>
</reference>
<dbReference type="RefSeq" id="WP_284291153.1">
    <property type="nucleotide sequence ID" value="NZ_BSUK01000001.1"/>
</dbReference>
<proteinExistence type="predicted"/>
<name>A0ABQ6HVU3_9MICO</name>
<keyword evidence="4" id="KW-1185">Reference proteome</keyword>